<dbReference type="AlphaFoldDB" id="A0AAE0K9T3"/>
<proteinExistence type="predicted"/>
<feature type="compositionally biased region" description="Polar residues" evidence="1">
    <location>
        <begin position="307"/>
        <end position="318"/>
    </location>
</feature>
<dbReference type="InterPro" id="IPR058257">
    <property type="entry name" value="CorA-like_dom"/>
</dbReference>
<dbReference type="Pfam" id="PF26616">
    <property type="entry name" value="CorA-like"/>
    <property type="match status" value="1"/>
</dbReference>
<keyword evidence="2" id="KW-0472">Membrane</keyword>
<sequence length="596" mass="69169">MEFDPHDRLLDACRAASRYPKNILKRMPKNVLQRLHAYMTDNEVDLFDESKARILLWEAWNVMGTKGGNGLDSTIFDNADALAEHLIRDQPDPRYRHIFIESRHSRAPLNCSADMLKLILTFHQVDPLFLDYIFTFGDQDEPLDAGLSHFQRQDALTVPKRLPFIAELGRSGREIRHSFLLRSVERVPTATSWPWSIRQLAAYHSFDVVNGRTVWITVKGNDVMQQRIIDDTSDLPVLRAAFERDVPASFEASLGTHLIYFQWCEENWRWFVRDMEDFIRDILGKAKTVPVDRQPHFRNTPRRAGTGLSSSKKSNTAFQSYPDLLPERRGMFSSFRRRLRRPRQQPQDFELPSTDQRNFAPLQEGLVDSLILDMFNYRDLQKLNIMGERLEEGILVINLNLGVLQDICDYYQRITQSEDIGDVKEQFAKPTSLFLVEIKHIMRSLETRNTQLLSLLKRLHEGKKLFESLLQFRSLEVGRLFAEHGHKSSVVMQNIAYRTEQETVTLRVFTVVTLLFLPATFLSSLFQSGMFDWNNKGFYFRVDVLRVFVAICIPMTVLVLLGWLLTNKWGSLRSRRKSSEDIKSVLEAVQPPVSQV</sequence>
<feature type="domain" description="CorA-like transporter" evidence="3">
    <location>
        <begin position="12"/>
        <end position="286"/>
    </location>
</feature>
<accession>A0AAE0K9T3</accession>
<evidence type="ECO:0000259" key="3">
    <source>
        <dbReference type="Pfam" id="PF26616"/>
    </source>
</evidence>
<reference evidence="4" key="1">
    <citation type="journal article" date="2023" name="Mol. Phylogenet. Evol.">
        <title>Genome-scale phylogeny and comparative genomics of the fungal order Sordariales.</title>
        <authorList>
            <person name="Hensen N."/>
            <person name="Bonometti L."/>
            <person name="Westerberg I."/>
            <person name="Brannstrom I.O."/>
            <person name="Guillou S."/>
            <person name="Cros-Aarteil S."/>
            <person name="Calhoun S."/>
            <person name="Haridas S."/>
            <person name="Kuo A."/>
            <person name="Mondo S."/>
            <person name="Pangilinan J."/>
            <person name="Riley R."/>
            <person name="LaButti K."/>
            <person name="Andreopoulos B."/>
            <person name="Lipzen A."/>
            <person name="Chen C."/>
            <person name="Yan M."/>
            <person name="Daum C."/>
            <person name="Ng V."/>
            <person name="Clum A."/>
            <person name="Steindorff A."/>
            <person name="Ohm R.A."/>
            <person name="Martin F."/>
            <person name="Silar P."/>
            <person name="Natvig D.O."/>
            <person name="Lalanne C."/>
            <person name="Gautier V."/>
            <person name="Ament-Velasquez S.L."/>
            <person name="Kruys A."/>
            <person name="Hutchinson M.I."/>
            <person name="Powell A.J."/>
            <person name="Barry K."/>
            <person name="Miller A.N."/>
            <person name="Grigoriev I.V."/>
            <person name="Debuchy R."/>
            <person name="Gladieux P."/>
            <person name="Hiltunen Thoren M."/>
            <person name="Johannesson H."/>
        </authorList>
    </citation>
    <scope>NUCLEOTIDE SEQUENCE</scope>
    <source>
        <strain evidence="4">CBS 232.78</strain>
    </source>
</reference>
<comment type="caution">
    <text evidence="4">The sequence shown here is derived from an EMBL/GenBank/DDBJ whole genome shotgun (WGS) entry which is preliminary data.</text>
</comment>
<feature type="region of interest" description="Disordered" evidence="1">
    <location>
        <begin position="293"/>
        <end position="318"/>
    </location>
</feature>
<gene>
    <name evidence="4" type="ORF">B0H63DRAFT_483814</name>
</gene>
<feature type="transmembrane region" description="Helical" evidence="2">
    <location>
        <begin position="504"/>
        <end position="525"/>
    </location>
</feature>
<keyword evidence="5" id="KW-1185">Reference proteome</keyword>
<dbReference type="EMBL" id="JAULSW010000008">
    <property type="protein sequence ID" value="KAK3372080.1"/>
    <property type="molecule type" value="Genomic_DNA"/>
</dbReference>
<evidence type="ECO:0000313" key="5">
    <source>
        <dbReference type="Proteomes" id="UP001285441"/>
    </source>
</evidence>
<reference evidence="4" key="2">
    <citation type="submission" date="2023-06" db="EMBL/GenBank/DDBJ databases">
        <authorList>
            <consortium name="Lawrence Berkeley National Laboratory"/>
            <person name="Haridas S."/>
            <person name="Hensen N."/>
            <person name="Bonometti L."/>
            <person name="Westerberg I."/>
            <person name="Brannstrom I.O."/>
            <person name="Guillou S."/>
            <person name="Cros-Aarteil S."/>
            <person name="Calhoun S."/>
            <person name="Kuo A."/>
            <person name="Mondo S."/>
            <person name="Pangilinan J."/>
            <person name="Riley R."/>
            <person name="LaButti K."/>
            <person name="Andreopoulos B."/>
            <person name="Lipzen A."/>
            <person name="Chen C."/>
            <person name="Yanf M."/>
            <person name="Daum C."/>
            <person name="Ng V."/>
            <person name="Clum A."/>
            <person name="Steindorff A."/>
            <person name="Ohm R."/>
            <person name="Martin F."/>
            <person name="Silar P."/>
            <person name="Natvig D."/>
            <person name="Lalanne C."/>
            <person name="Gautier V."/>
            <person name="Ament-velasquez S.L."/>
            <person name="Kruys A."/>
            <person name="Hutchinson M.I."/>
            <person name="Powell A.J."/>
            <person name="Barry K."/>
            <person name="Miller A.N."/>
            <person name="Grigoriev I.V."/>
            <person name="Debuchy R."/>
            <person name="Gladieux P."/>
            <person name="Thoren M.H."/>
            <person name="Johannesson H."/>
        </authorList>
    </citation>
    <scope>NUCLEOTIDE SEQUENCE</scope>
    <source>
        <strain evidence="4">CBS 232.78</strain>
    </source>
</reference>
<evidence type="ECO:0000256" key="1">
    <source>
        <dbReference type="SAM" id="MobiDB-lite"/>
    </source>
</evidence>
<dbReference type="Gene3D" id="1.20.58.340">
    <property type="entry name" value="Magnesium transport protein CorA, transmembrane region"/>
    <property type="match status" value="1"/>
</dbReference>
<keyword evidence="2" id="KW-0812">Transmembrane</keyword>
<name>A0AAE0K9T3_9PEZI</name>
<evidence type="ECO:0000313" key="4">
    <source>
        <dbReference type="EMBL" id="KAK3372080.1"/>
    </source>
</evidence>
<protein>
    <recommendedName>
        <fullName evidence="3">CorA-like transporter domain-containing protein</fullName>
    </recommendedName>
</protein>
<organism evidence="4 5">
    <name type="scientific">Podospora didyma</name>
    <dbReference type="NCBI Taxonomy" id="330526"/>
    <lineage>
        <taxon>Eukaryota</taxon>
        <taxon>Fungi</taxon>
        <taxon>Dikarya</taxon>
        <taxon>Ascomycota</taxon>
        <taxon>Pezizomycotina</taxon>
        <taxon>Sordariomycetes</taxon>
        <taxon>Sordariomycetidae</taxon>
        <taxon>Sordariales</taxon>
        <taxon>Podosporaceae</taxon>
        <taxon>Podospora</taxon>
    </lineage>
</organism>
<evidence type="ECO:0000256" key="2">
    <source>
        <dbReference type="SAM" id="Phobius"/>
    </source>
</evidence>
<feature type="transmembrane region" description="Helical" evidence="2">
    <location>
        <begin position="545"/>
        <end position="566"/>
    </location>
</feature>
<keyword evidence="2" id="KW-1133">Transmembrane helix</keyword>
<dbReference type="Proteomes" id="UP001285441">
    <property type="component" value="Unassembled WGS sequence"/>
</dbReference>